<sequence>MGKLKIEQRVIGMVATNVYLGINMETKEAFLVDPADRAEDIAQWIRQDGVTLKAILLTHGHFDHIGAVSGLKREFQVPVYAMGAEAVVMEDSTLNLSANWASAFTVKCDHELADEEKFQVAGFDIVAYHTPGHTKGGACYYIEEEQVLFSGDTIFCHSVGRTDLPTGSMGELRRSVQRMLQILPDATRVMPGHECDTSIADEKRYNPYS</sequence>
<dbReference type="PANTHER" id="PTHR46233">
    <property type="entry name" value="HYDROXYACYLGLUTATHIONE HYDROLASE GLOC"/>
    <property type="match status" value="1"/>
</dbReference>
<evidence type="ECO:0000313" key="7">
    <source>
        <dbReference type="Proteomes" id="UP000657421"/>
    </source>
</evidence>
<protein>
    <submittedName>
        <fullName evidence="6">MBL fold metallo-hydrolase</fullName>
    </submittedName>
</protein>
<dbReference type="Gene3D" id="3.60.15.10">
    <property type="entry name" value="Ribonuclease Z/Hydroxyacylglutathione hydrolase-like"/>
    <property type="match status" value="1"/>
</dbReference>
<evidence type="ECO:0000256" key="1">
    <source>
        <dbReference type="ARBA" id="ARBA00001947"/>
    </source>
</evidence>
<dbReference type="PANTHER" id="PTHR46233:SF3">
    <property type="entry name" value="HYDROXYACYLGLUTATHIONE HYDROLASE GLOC"/>
    <property type="match status" value="1"/>
</dbReference>
<dbReference type="CDD" id="cd06262">
    <property type="entry name" value="metallo-hydrolase-like_MBL-fold"/>
    <property type="match status" value="1"/>
</dbReference>
<dbReference type="InterPro" id="IPR001279">
    <property type="entry name" value="Metallo-B-lactamas"/>
</dbReference>
<feature type="domain" description="Metallo-beta-lactamase" evidence="5">
    <location>
        <begin position="15"/>
        <end position="193"/>
    </location>
</feature>
<accession>A0ABR7NBQ6</accession>
<proteinExistence type="predicted"/>
<dbReference type="SUPFAM" id="SSF56281">
    <property type="entry name" value="Metallo-hydrolase/oxidoreductase"/>
    <property type="match status" value="1"/>
</dbReference>
<name>A0ABR7NBQ6_9FIRM</name>
<evidence type="ECO:0000256" key="4">
    <source>
        <dbReference type="ARBA" id="ARBA00022833"/>
    </source>
</evidence>
<gene>
    <name evidence="6" type="ORF">H8716_10870</name>
</gene>
<evidence type="ECO:0000256" key="3">
    <source>
        <dbReference type="ARBA" id="ARBA00022801"/>
    </source>
</evidence>
<keyword evidence="4" id="KW-0862">Zinc</keyword>
<dbReference type="RefSeq" id="WP_249308862.1">
    <property type="nucleotide sequence ID" value="NZ_JACRSZ010000010.1"/>
</dbReference>
<comment type="caution">
    <text evidence="6">The sequence shown here is derived from an EMBL/GenBank/DDBJ whole genome shotgun (WGS) entry which is preliminary data.</text>
</comment>
<reference evidence="6 7" key="1">
    <citation type="submission" date="2020-08" db="EMBL/GenBank/DDBJ databases">
        <title>Genome public.</title>
        <authorList>
            <person name="Liu C."/>
            <person name="Sun Q."/>
        </authorList>
    </citation>
    <scope>NUCLEOTIDE SEQUENCE [LARGE SCALE GENOMIC DNA]</scope>
    <source>
        <strain evidence="6 7">NSJ-46</strain>
    </source>
</reference>
<dbReference type="Pfam" id="PF00753">
    <property type="entry name" value="Lactamase_B"/>
    <property type="match status" value="1"/>
</dbReference>
<dbReference type="InterPro" id="IPR036866">
    <property type="entry name" value="RibonucZ/Hydroxyglut_hydro"/>
</dbReference>
<keyword evidence="7" id="KW-1185">Reference proteome</keyword>
<dbReference type="SMART" id="SM00849">
    <property type="entry name" value="Lactamase_B"/>
    <property type="match status" value="1"/>
</dbReference>
<keyword evidence="3" id="KW-0378">Hydrolase</keyword>
<dbReference type="EMBL" id="JACRSZ010000010">
    <property type="protein sequence ID" value="MBC8573580.1"/>
    <property type="molecule type" value="Genomic_DNA"/>
</dbReference>
<organism evidence="6 7">
    <name type="scientific">Jingyaoa shaoxingensis</name>
    <dbReference type="NCBI Taxonomy" id="2763671"/>
    <lineage>
        <taxon>Bacteria</taxon>
        <taxon>Bacillati</taxon>
        <taxon>Bacillota</taxon>
        <taxon>Clostridia</taxon>
        <taxon>Lachnospirales</taxon>
        <taxon>Lachnospiraceae</taxon>
        <taxon>Jingyaoa</taxon>
    </lineage>
</organism>
<evidence type="ECO:0000256" key="2">
    <source>
        <dbReference type="ARBA" id="ARBA00022723"/>
    </source>
</evidence>
<dbReference type="Proteomes" id="UP000657421">
    <property type="component" value="Unassembled WGS sequence"/>
</dbReference>
<dbReference type="InterPro" id="IPR051453">
    <property type="entry name" value="MBL_Glyoxalase_II"/>
</dbReference>
<evidence type="ECO:0000259" key="5">
    <source>
        <dbReference type="SMART" id="SM00849"/>
    </source>
</evidence>
<keyword evidence="2" id="KW-0479">Metal-binding</keyword>
<comment type="cofactor">
    <cofactor evidence="1">
        <name>Zn(2+)</name>
        <dbReference type="ChEBI" id="CHEBI:29105"/>
    </cofactor>
</comment>
<evidence type="ECO:0000313" key="6">
    <source>
        <dbReference type="EMBL" id="MBC8573580.1"/>
    </source>
</evidence>